<organism evidence="5 6">
    <name type="scientific">Desulfatibacillum alkenivorans DSM 16219</name>
    <dbReference type="NCBI Taxonomy" id="1121393"/>
    <lineage>
        <taxon>Bacteria</taxon>
        <taxon>Pseudomonadati</taxon>
        <taxon>Thermodesulfobacteriota</taxon>
        <taxon>Desulfobacteria</taxon>
        <taxon>Desulfobacterales</taxon>
        <taxon>Desulfatibacillaceae</taxon>
        <taxon>Desulfatibacillum</taxon>
    </lineage>
</organism>
<gene>
    <name evidence="5" type="ORF">SAMN02745216_04943</name>
</gene>
<dbReference type="InterPro" id="IPR000055">
    <property type="entry name" value="Restrct_endonuc_typeI_TRD"/>
</dbReference>
<evidence type="ECO:0000313" key="5">
    <source>
        <dbReference type="EMBL" id="SHL28276.1"/>
    </source>
</evidence>
<keyword evidence="3" id="KW-0238">DNA-binding</keyword>
<dbReference type="STRING" id="1121393.SAMN02745216_04943"/>
<dbReference type="AlphaFoldDB" id="A0A1M6ZCM5"/>
<dbReference type="GO" id="GO:0009307">
    <property type="term" value="P:DNA restriction-modification system"/>
    <property type="evidence" value="ECO:0007669"/>
    <property type="project" value="UniProtKB-KW"/>
</dbReference>
<dbReference type="Gene3D" id="3.90.220.20">
    <property type="entry name" value="DNA methylase specificity domains"/>
    <property type="match status" value="2"/>
</dbReference>
<dbReference type="SUPFAM" id="SSF116734">
    <property type="entry name" value="DNA methylase specificity domain"/>
    <property type="match status" value="2"/>
</dbReference>
<evidence type="ECO:0000259" key="4">
    <source>
        <dbReference type="Pfam" id="PF01420"/>
    </source>
</evidence>
<keyword evidence="6" id="KW-1185">Reference proteome</keyword>
<evidence type="ECO:0000256" key="2">
    <source>
        <dbReference type="ARBA" id="ARBA00022747"/>
    </source>
</evidence>
<keyword evidence="2" id="KW-0680">Restriction system</keyword>
<evidence type="ECO:0000256" key="1">
    <source>
        <dbReference type="ARBA" id="ARBA00010923"/>
    </source>
</evidence>
<feature type="domain" description="Type I restriction modification DNA specificity" evidence="4">
    <location>
        <begin position="9"/>
        <end position="99"/>
    </location>
</feature>
<sequence length="354" mass="39264">MVFSCPEHTIFSGFIIRFRTEAKDIALPLFLNYLLRSDTYRELLPRIASGTTITNLSQGTLASLPVSLPSLPKQRAIAHILGSLDDKIELNQQMNETLEAIARAIFKSWFVDFDPVRDKMNGQKPYGMDDHTAALFPDSFVDSPIGKIPLGWKVHALPEVIEVNPKRILKKGALAPYLDMANMPTNGPYPATWADREMGSGTKFVNGDTLVARITPCLENGKTAYVDFLPDKAVGWGSTEYIVLRPKESIPLQFAYLLARSDDFRSFAIQQMTGSSGRQRVPATSLESFCIAIPTFDSGIFQALGNFLAPIFNYMKQTMLENRILANMRDALLPKLISGEIRVPEAEAVIGMAV</sequence>
<dbReference type="PANTHER" id="PTHR30408">
    <property type="entry name" value="TYPE-1 RESTRICTION ENZYME ECOKI SPECIFICITY PROTEIN"/>
    <property type="match status" value="1"/>
</dbReference>
<proteinExistence type="inferred from homology"/>
<evidence type="ECO:0000313" key="6">
    <source>
        <dbReference type="Proteomes" id="UP000183994"/>
    </source>
</evidence>
<dbReference type="Proteomes" id="UP000183994">
    <property type="component" value="Unassembled WGS sequence"/>
</dbReference>
<evidence type="ECO:0000256" key="3">
    <source>
        <dbReference type="ARBA" id="ARBA00023125"/>
    </source>
</evidence>
<dbReference type="PANTHER" id="PTHR30408:SF13">
    <property type="entry name" value="TYPE I RESTRICTION ENZYME HINDI SPECIFICITY SUBUNIT"/>
    <property type="match status" value="1"/>
</dbReference>
<name>A0A1M6ZCM5_9BACT</name>
<dbReference type="Pfam" id="PF01420">
    <property type="entry name" value="Methylase_S"/>
    <property type="match status" value="2"/>
</dbReference>
<dbReference type="EMBL" id="FQZU01000057">
    <property type="protein sequence ID" value="SHL28276.1"/>
    <property type="molecule type" value="Genomic_DNA"/>
</dbReference>
<protein>
    <submittedName>
        <fullName evidence="5">Type I restriction enzyme, S subunit</fullName>
    </submittedName>
</protein>
<dbReference type="CDD" id="cd17260">
    <property type="entry name" value="RMtype1_S_EcoEI-TRD1-CR1_like"/>
    <property type="match status" value="1"/>
</dbReference>
<reference evidence="6" key="1">
    <citation type="submission" date="2016-11" db="EMBL/GenBank/DDBJ databases">
        <authorList>
            <person name="Varghese N."/>
            <person name="Submissions S."/>
        </authorList>
    </citation>
    <scope>NUCLEOTIDE SEQUENCE [LARGE SCALE GENOMIC DNA]</scope>
    <source>
        <strain evidence="6">DSM 16219</strain>
    </source>
</reference>
<dbReference type="GO" id="GO:0003677">
    <property type="term" value="F:DNA binding"/>
    <property type="evidence" value="ECO:0007669"/>
    <property type="project" value="UniProtKB-KW"/>
</dbReference>
<dbReference type="InterPro" id="IPR044946">
    <property type="entry name" value="Restrct_endonuc_typeI_TRD_sf"/>
</dbReference>
<feature type="domain" description="Type I restriction modification DNA specificity" evidence="4">
    <location>
        <begin position="149"/>
        <end position="295"/>
    </location>
</feature>
<accession>A0A1M6ZCM5</accession>
<dbReference type="InterPro" id="IPR052021">
    <property type="entry name" value="Type-I_RS_S_subunit"/>
</dbReference>
<comment type="similarity">
    <text evidence="1">Belongs to the type-I restriction system S methylase family.</text>
</comment>